<keyword evidence="3" id="KW-0472">Membrane</keyword>
<dbReference type="CDD" id="cd16134">
    <property type="entry name" value="RA_RASSF8"/>
    <property type="match status" value="1"/>
</dbReference>
<sequence length="915" mass="100548">MELKVWVDGVQRIVCGVTEATTCQEVVIALAQAIGRTGRYTLIEQWRETERHLAPQENPIVSLNKWGQYACDVQLVLRRTGPSLSERPTSDGAARGPSRGLYRQSLPPLAKLRPPGAADRSLRRKEPKRKSLTFTGGAKGLRDIFGGKGREAEARLRALGGQNGGVVVAPPGPREELGRLVRLQKEKLQLLERRLEGCEAELRSRSEHAGAPAPGPGPGPEDELLRLERHVRRNEVEIEEEEFWENELQIEQENEKQLQERLQELRGRVQECEAQLGDCLARVRGMEAGLQAERLQLEMQEAQQVDEEALRAKVEKAQAELELQAQHTSRLETSCRALERSLGQSGKRLQEKEQELEQLTKELRQVNLQQFIQQTGTKVTVLPAVLSEEETTDPPPQCDSLKRPGSSRQLPNDLRVLQNPLDPSPLAPPPQGISPPAPFCSIKSTPALLKWPPWMCFTRVFVILRELVLLLPFTVSLQQPFPASVPSGKAAKESDNHILRPDKEESTLDQMRDNADVKPGNAAAAAACAGSPGPISEFSKATSGLFVRSGLPIPMPLPVVSPLNDWHAVRLAFRLLAVGLRDCGGAFAVRKLLRQELCVGQKLSGNFVQMANELRASLVPRTVNTSLSKDHMETNVPGIQVDDYVRRRQSRGNVKRSHSLTLPWPASHSQSQHTDNAAKWRPPQVSHGNRPHSGVLSARATDSRPARCVPESPLSPPHPLPLRPALNAALRQVLDSTPESGMEEKKQAGEGPETKATDAKGKAAGGPEGKAAARADRHTCLGCRFPLLVAILQLVLGVAVAALAFIMSSLSPSLLARETPHWAGIIVSLRRPPSSSSSSSSSTSLLHRYTEKKAVHLSKPRFFSVLSDPRPIKVCLVSLLGFVLYCVTYLADEKTSLQFVAKLLYFLLCTLAMVL</sequence>
<keyword evidence="3" id="KW-0812">Transmembrane</keyword>
<keyword evidence="1" id="KW-0175">Coiled coil</keyword>
<dbReference type="AlphaFoldDB" id="A0A9Q1CUV9"/>
<feature type="compositionally biased region" description="Basic residues" evidence="2">
    <location>
        <begin position="647"/>
        <end position="658"/>
    </location>
</feature>
<dbReference type="PROSITE" id="PS50200">
    <property type="entry name" value="RA"/>
    <property type="match status" value="1"/>
</dbReference>
<feature type="compositionally biased region" description="Pro residues" evidence="2">
    <location>
        <begin position="713"/>
        <end position="722"/>
    </location>
</feature>
<feature type="transmembrane region" description="Helical" evidence="3">
    <location>
        <begin position="785"/>
        <end position="807"/>
    </location>
</feature>
<feature type="region of interest" description="Disordered" evidence="2">
    <location>
        <begin position="82"/>
        <end position="139"/>
    </location>
</feature>
<evidence type="ECO:0000259" key="4">
    <source>
        <dbReference type="PROSITE" id="PS50200"/>
    </source>
</evidence>
<dbReference type="OrthoDB" id="10051571at2759"/>
<dbReference type="PANTHER" id="PTHR15286:SF9">
    <property type="entry name" value="RAS ASSOCIATION DOMAIN-CONTAINING PROTEIN 8"/>
    <property type="match status" value="1"/>
</dbReference>
<feature type="compositionally biased region" description="Basic and acidic residues" evidence="2">
    <location>
        <begin position="742"/>
        <end position="761"/>
    </location>
</feature>
<feature type="compositionally biased region" description="Basic residues" evidence="2">
    <location>
        <begin position="122"/>
        <end position="131"/>
    </location>
</feature>
<dbReference type="EMBL" id="JAFJMO010000019">
    <property type="protein sequence ID" value="KAJ8249775.1"/>
    <property type="molecule type" value="Genomic_DNA"/>
</dbReference>
<dbReference type="InterPro" id="IPR048945">
    <property type="entry name" value="RASSF8/10_RA"/>
</dbReference>
<feature type="region of interest" description="Disordered" evidence="2">
    <location>
        <begin position="202"/>
        <end position="223"/>
    </location>
</feature>
<comment type="caution">
    <text evidence="5">The sequence shown here is derived from an EMBL/GenBank/DDBJ whole genome shotgun (WGS) entry which is preliminary data.</text>
</comment>
<reference evidence="5" key="1">
    <citation type="journal article" date="2023" name="Science">
        <title>Genome structures resolve the early diversification of teleost fishes.</title>
        <authorList>
            <person name="Parey E."/>
            <person name="Louis A."/>
            <person name="Montfort J."/>
            <person name="Bouchez O."/>
            <person name="Roques C."/>
            <person name="Iampietro C."/>
            <person name="Lluch J."/>
            <person name="Castinel A."/>
            <person name="Donnadieu C."/>
            <person name="Desvignes T."/>
            <person name="Floi Bucao C."/>
            <person name="Jouanno E."/>
            <person name="Wen M."/>
            <person name="Mejri S."/>
            <person name="Dirks R."/>
            <person name="Jansen H."/>
            <person name="Henkel C."/>
            <person name="Chen W.J."/>
            <person name="Zahm M."/>
            <person name="Cabau C."/>
            <person name="Klopp C."/>
            <person name="Thompson A.W."/>
            <person name="Robinson-Rechavi M."/>
            <person name="Braasch I."/>
            <person name="Lecointre G."/>
            <person name="Bobe J."/>
            <person name="Postlethwait J.H."/>
            <person name="Berthelot C."/>
            <person name="Roest Crollius H."/>
            <person name="Guiguen Y."/>
        </authorList>
    </citation>
    <scope>NUCLEOTIDE SEQUENCE</scope>
    <source>
        <strain evidence="5">Concon-B</strain>
    </source>
</reference>
<dbReference type="Gene3D" id="3.10.20.90">
    <property type="entry name" value="Phosphatidylinositol 3-kinase Catalytic Subunit, Chain A, domain 1"/>
    <property type="match status" value="1"/>
</dbReference>
<keyword evidence="6" id="KW-1185">Reference proteome</keyword>
<name>A0A9Q1CUV9_CONCO</name>
<organism evidence="5 6">
    <name type="scientific">Conger conger</name>
    <name type="common">Conger eel</name>
    <name type="synonym">Muraena conger</name>
    <dbReference type="NCBI Taxonomy" id="82655"/>
    <lineage>
        <taxon>Eukaryota</taxon>
        <taxon>Metazoa</taxon>
        <taxon>Chordata</taxon>
        <taxon>Craniata</taxon>
        <taxon>Vertebrata</taxon>
        <taxon>Euteleostomi</taxon>
        <taxon>Actinopterygii</taxon>
        <taxon>Neopterygii</taxon>
        <taxon>Teleostei</taxon>
        <taxon>Anguilliformes</taxon>
        <taxon>Congridae</taxon>
        <taxon>Conger</taxon>
    </lineage>
</organism>
<dbReference type="PANTHER" id="PTHR15286">
    <property type="entry name" value="RAS-ASSOCIATING DOMAIN CONTAINING PROTEIN"/>
    <property type="match status" value="1"/>
</dbReference>
<feature type="compositionally biased region" description="Pro residues" evidence="2">
    <location>
        <begin position="422"/>
        <end position="433"/>
    </location>
</feature>
<dbReference type="SMART" id="SM00314">
    <property type="entry name" value="RA"/>
    <property type="match status" value="1"/>
</dbReference>
<evidence type="ECO:0000256" key="3">
    <source>
        <dbReference type="SAM" id="Phobius"/>
    </source>
</evidence>
<feature type="region of interest" description="Disordered" evidence="2">
    <location>
        <begin position="387"/>
        <end position="433"/>
    </location>
</feature>
<dbReference type="InterPro" id="IPR029071">
    <property type="entry name" value="Ubiquitin-like_domsf"/>
</dbReference>
<accession>A0A9Q1CUV9</accession>
<dbReference type="Pfam" id="PF21712">
    <property type="entry name" value="RASSF8-10_RA"/>
    <property type="match status" value="1"/>
</dbReference>
<evidence type="ECO:0000313" key="6">
    <source>
        <dbReference type="Proteomes" id="UP001152803"/>
    </source>
</evidence>
<feature type="transmembrane region" description="Helical" evidence="3">
    <location>
        <begin position="871"/>
        <end position="891"/>
    </location>
</feature>
<evidence type="ECO:0000256" key="2">
    <source>
        <dbReference type="SAM" id="MobiDB-lite"/>
    </source>
</evidence>
<dbReference type="Proteomes" id="UP001152803">
    <property type="component" value="Unassembled WGS sequence"/>
</dbReference>
<feature type="domain" description="Ras-associating" evidence="4">
    <location>
        <begin position="1"/>
        <end position="82"/>
    </location>
</feature>
<dbReference type="InterPro" id="IPR048944">
    <property type="entry name" value="RASSF8_RA"/>
</dbReference>
<feature type="coiled-coil region" evidence="1">
    <location>
        <begin position="241"/>
        <end position="369"/>
    </location>
</feature>
<gene>
    <name evidence="5" type="ORF">COCON_G00229910</name>
</gene>
<dbReference type="SUPFAM" id="SSF54236">
    <property type="entry name" value="Ubiquitin-like"/>
    <property type="match status" value="1"/>
</dbReference>
<dbReference type="GO" id="GO:0007165">
    <property type="term" value="P:signal transduction"/>
    <property type="evidence" value="ECO:0007669"/>
    <property type="project" value="InterPro"/>
</dbReference>
<evidence type="ECO:0000256" key="1">
    <source>
        <dbReference type="SAM" id="Coils"/>
    </source>
</evidence>
<keyword evidence="3" id="KW-1133">Transmembrane helix</keyword>
<proteinExistence type="predicted"/>
<protein>
    <recommendedName>
        <fullName evidence="4">Ras-associating domain-containing protein</fullName>
    </recommendedName>
</protein>
<dbReference type="InterPro" id="IPR033593">
    <property type="entry name" value="N-RASSF"/>
</dbReference>
<feature type="region of interest" description="Disordered" evidence="2">
    <location>
        <begin position="645"/>
        <end position="723"/>
    </location>
</feature>
<evidence type="ECO:0000313" key="5">
    <source>
        <dbReference type="EMBL" id="KAJ8249775.1"/>
    </source>
</evidence>
<feature type="region of interest" description="Disordered" evidence="2">
    <location>
        <begin position="738"/>
        <end position="770"/>
    </location>
</feature>
<feature type="transmembrane region" description="Helical" evidence="3">
    <location>
        <begin position="897"/>
        <end position="914"/>
    </location>
</feature>
<dbReference type="InterPro" id="IPR000159">
    <property type="entry name" value="RA_dom"/>
</dbReference>